<feature type="repeat" description="TPR" evidence="1">
    <location>
        <begin position="210"/>
        <end position="243"/>
    </location>
</feature>
<keyword evidence="1" id="KW-0802">TPR repeat</keyword>
<dbReference type="SMART" id="SM00028">
    <property type="entry name" value="TPR"/>
    <property type="match status" value="8"/>
</dbReference>
<dbReference type="InterPro" id="IPR011990">
    <property type="entry name" value="TPR-like_helical_dom_sf"/>
</dbReference>
<dbReference type="SUPFAM" id="SSF48452">
    <property type="entry name" value="TPR-like"/>
    <property type="match status" value="2"/>
</dbReference>
<dbReference type="Pfam" id="PF13432">
    <property type="entry name" value="TPR_16"/>
    <property type="match status" value="1"/>
</dbReference>
<dbReference type="Pfam" id="PF14559">
    <property type="entry name" value="TPR_19"/>
    <property type="match status" value="2"/>
</dbReference>
<gene>
    <name evidence="2" type="ORF">SAMN05421779_10949</name>
</gene>
<dbReference type="STRING" id="80876.SAMN05421779_10949"/>
<dbReference type="InterPro" id="IPR019734">
    <property type="entry name" value="TPR_rpt"/>
</dbReference>
<dbReference type="PANTHER" id="PTHR44809:SF1">
    <property type="entry name" value="PROTEIN O-MANNOSYL-TRANSFERASE TMTC1"/>
    <property type="match status" value="1"/>
</dbReference>
<dbReference type="PANTHER" id="PTHR44809">
    <property type="match status" value="1"/>
</dbReference>
<dbReference type="Gene3D" id="1.25.40.10">
    <property type="entry name" value="Tetratricopeptide repeat domain"/>
    <property type="match status" value="3"/>
</dbReference>
<keyword evidence="3" id="KW-1185">Reference proteome</keyword>
<name>A0A1N7Q0V7_9PROT</name>
<feature type="repeat" description="TPR" evidence="1">
    <location>
        <begin position="70"/>
        <end position="103"/>
    </location>
</feature>
<dbReference type="OrthoDB" id="6193797at2"/>
<dbReference type="Gene3D" id="3.40.50.2000">
    <property type="entry name" value="Glycogen Phosphorylase B"/>
    <property type="match status" value="1"/>
</dbReference>
<dbReference type="AlphaFoldDB" id="A0A1N7Q0V7"/>
<proteinExistence type="predicted"/>
<dbReference type="EMBL" id="FTOA01000009">
    <property type="protein sequence ID" value="SIT16472.1"/>
    <property type="molecule type" value="Genomic_DNA"/>
</dbReference>
<evidence type="ECO:0000313" key="2">
    <source>
        <dbReference type="EMBL" id="SIT16472.1"/>
    </source>
</evidence>
<feature type="repeat" description="TPR" evidence="1">
    <location>
        <begin position="278"/>
        <end position="311"/>
    </location>
</feature>
<dbReference type="SUPFAM" id="SSF53756">
    <property type="entry name" value="UDP-Glycosyltransferase/glycogen phosphorylase"/>
    <property type="match status" value="1"/>
</dbReference>
<protein>
    <submittedName>
        <fullName evidence="2">Tetratricopeptide repeat-containing protein</fullName>
    </submittedName>
</protein>
<dbReference type="Proteomes" id="UP000185678">
    <property type="component" value="Unassembled WGS sequence"/>
</dbReference>
<organism evidence="2 3">
    <name type="scientific">Insolitispirillum peregrinum</name>
    <dbReference type="NCBI Taxonomy" id="80876"/>
    <lineage>
        <taxon>Bacteria</taxon>
        <taxon>Pseudomonadati</taxon>
        <taxon>Pseudomonadota</taxon>
        <taxon>Alphaproteobacteria</taxon>
        <taxon>Rhodospirillales</taxon>
        <taxon>Novispirillaceae</taxon>
        <taxon>Insolitispirillum</taxon>
    </lineage>
</organism>
<evidence type="ECO:0000256" key="1">
    <source>
        <dbReference type="PROSITE-ProRule" id="PRU00339"/>
    </source>
</evidence>
<evidence type="ECO:0000313" key="3">
    <source>
        <dbReference type="Proteomes" id="UP000185678"/>
    </source>
</evidence>
<dbReference type="RefSeq" id="WP_076401922.1">
    <property type="nucleotide sequence ID" value="NZ_FTOA01000009.1"/>
</dbReference>
<reference evidence="2 3" key="1">
    <citation type="submission" date="2017-01" db="EMBL/GenBank/DDBJ databases">
        <authorList>
            <person name="Mah S.A."/>
            <person name="Swanson W.J."/>
            <person name="Moy G.W."/>
            <person name="Vacquier V.D."/>
        </authorList>
    </citation>
    <scope>NUCLEOTIDE SEQUENCE [LARGE SCALE GENOMIC DNA]</scope>
    <source>
        <strain evidence="2 3">DSM 11589</strain>
    </source>
</reference>
<dbReference type="InterPro" id="IPR052943">
    <property type="entry name" value="TMTC_O-mannosyl-trnsfr"/>
</dbReference>
<sequence>MPEPRFQQAVAAFQNQKFDQAMALCTALLADQPDHLPALNLQAVLWCRRGQFDPATDACLRILQIDPDHAAALELLGDILHALHEYAGAAEAFRRAANPSPHAARLIHKQAAALHLAGQPAAAVALYLDLLRTGTTSGAVIADLTTALRELPPALALSQLRHAIADSGASPPQTLGWLHRLLAEILTSTGQNTEAITAWTLAVRYRPQDADGLYNLARLLQEREQHEEALGLLEQAITFAPDHPEALSNRSAALLACGRPADAVTSARAALVVRPDYAMALCNLGAALQEDNQPQAAEQALRQALALQPEQIEILCSLAVCLLALGQQDDALALLRQAEHLAPHHPEIRFNFALALLRSGEYALGWRLYGWRKRRNPHGSPVPRYPTLLPDAFPVSGARLLIAPEQGIGDEIMFAGLLPAVLARGQAVALHCDPRLQPLLQRSFPDVTILSATDQPPADVAVECACGDLPGLLGLHGQQAAWLPEQFLRCDDARRDALRQQYGGQRRIGLSWMTSSRRTGTRRSIPPALLASLADGETDATAFVSLQYGDPVRLADAIGPAVRVDPAIDQMSDLDAFAAQVAAMDLVITIDNSTAHMAAALGVPTWLLLPFDADWRWPLPGGQWYPTMRMFRQTTAGDWQPVIAEVKAALKEPS</sequence>
<accession>A0A1N7Q0V7</accession>
<dbReference type="PROSITE" id="PS50005">
    <property type="entry name" value="TPR"/>
    <property type="match status" value="3"/>
</dbReference>